<dbReference type="AlphaFoldDB" id="A0A6J7CYP9"/>
<gene>
    <name evidence="1" type="ORF">UFOPK3444_00262</name>
</gene>
<proteinExistence type="predicted"/>
<organism evidence="1">
    <name type="scientific">freshwater metagenome</name>
    <dbReference type="NCBI Taxonomy" id="449393"/>
    <lineage>
        <taxon>unclassified sequences</taxon>
        <taxon>metagenomes</taxon>
        <taxon>ecological metagenomes</taxon>
    </lineage>
</organism>
<accession>A0A6J7CYP9</accession>
<dbReference type="EMBL" id="CAFBLU010000003">
    <property type="protein sequence ID" value="CAB4862660.1"/>
    <property type="molecule type" value="Genomic_DNA"/>
</dbReference>
<name>A0A6J7CYP9_9ZZZZ</name>
<reference evidence="1" key="1">
    <citation type="submission" date="2020-05" db="EMBL/GenBank/DDBJ databases">
        <authorList>
            <person name="Chiriac C."/>
            <person name="Salcher M."/>
            <person name="Ghai R."/>
            <person name="Kavagutti S V."/>
        </authorList>
    </citation>
    <scope>NUCLEOTIDE SEQUENCE</scope>
</reference>
<evidence type="ECO:0000313" key="1">
    <source>
        <dbReference type="EMBL" id="CAB4862660.1"/>
    </source>
</evidence>
<protein>
    <submittedName>
        <fullName evidence="1">Unannotated protein</fullName>
    </submittedName>
</protein>
<sequence>MTMNLNLRRLSLITAVVSLVAVCALPAGAVGHLAHSAGNEPESAADRLYAAIKSTHSKQSSGRVIETTCSGRKLPYSCSWWIIKKKSEKRASSDNGQVLSRNGEGRAHSTYSRVYLSGYASATAYNKKNGSFSFRITG</sequence>